<accession>A0A9Q0GSA8</accession>
<reference evidence="1" key="1">
    <citation type="journal article" date="2023" name="Plant J.">
        <title>The genome of the king protea, Protea cynaroides.</title>
        <authorList>
            <person name="Chang J."/>
            <person name="Duong T.A."/>
            <person name="Schoeman C."/>
            <person name="Ma X."/>
            <person name="Roodt D."/>
            <person name="Barker N."/>
            <person name="Li Z."/>
            <person name="Van de Peer Y."/>
            <person name="Mizrachi E."/>
        </authorList>
    </citation>
    <scope>NUCLEOTIDE SEQUENCE</scope>
    <source>
        <tissue evidence="1">Young leaves</tissue>
    </source>
</reference>
<organism evidence="1 2">
    <name type="scientific">Protea cynaroides</name>
    <dbReference type="NCBI Taxonomy" id="273540"/>
    <lineage>
        <taxon>Eukaryota</taxon>
        <taxon>Viridiplantae</taxon>
        <taxon>Streptophyta</taxon>
        <taxon>Embryophyta</taxon>
        <taxon>Tracheophyta</taxon>
        <taxon>Spermatophyta</taxon>
        <taxon>Magnoliopsida</taxon>
        <taxon>Proteales</taxon>
        <taxon>Proteaceae</taxon>
        <taxon>Protea</taxon>
    </lineage>
</organism>
<comment type="caution">
    <text evidence="1">The sequence shown here is derived from an EMBL/GenBank/DDBJ whole genome shotgun (WGS) entry which is preliminary data.</text>
</comment>
<name>A0A9Q0GSA8_9MAGN</name>
<keyword evidence="2" id="KW-1185">Reference proteome</keyword>
<sequence>MIEIARLERVTTCIELANSNFVITIGETGQHDQSGGSLVYYVHSFMIIDGFRNKRKIGNYVLGVSVDTFSSWVQIISTVRGWSGYEDGGAKNCGFMKELTGGSCSILPYFRLIFCCKLFLRRGGAVLCSKCQIS</sequence>
<evidence type="ECO:0000313" key="2">
    <source>
        <dbReference type="Proteomes" id="UP001141806"/>
    </source>
</evidence>
<dbReference type="AlphaFoldDB" id="A0A9Q0GSA8"/>
<dbReference type="EMBL" id="JAMYWD010000012">
    <property type="protein sequence ID" value="KAJ4952605.1"/>
    <property type="molecule type" value="Genomic_DNA"/>
</dbReference>
<evidence type="ECO:0000313" key="1">
    <source>
        <dbReference type="EMBL" id="KAJ4952605.1"/>
    </source>
</evidence>
<protein>
    <submittedName>
        <fullName evidence="1">Uncharacterized protein</fullName>
    </submittedName>
</protein>
<gene>
    <name evidence="1" type="ORF">NE237_029437</name>
</gene>
<dbReference type="Proteomes" id="UP001141806">
    <property type="component" value="Unassembled WGS sequence"/>
</dbReference>
<proteinExistence type="predicted"/>